<dbReference type="AlphaFoldDB" id="A0A439DD55"/>
<reference evidence="4 5" key="1">
    <citation type="submission" date="2018-12" db="EMBL/GenBank/DDBJ databases">
        <title>Draft genome sequence of Xylaria grammica IHI A82.</title>
        <authorList>
            <person name="Buettner E."/>
            <person name="Kellner H."/>
        </authorList>
    </citation>
    <scope>NUCLEOTIDE SEQUENCE [LARGE SCALE GENOMIC DNA]</scope>
    <source>
        <strain evidence="4 5">IHI A82</strain>
    </source>
</reference>
<dbReference type="EMBL" id="RYZI01000054">
    <property type="protein sequence ID" value="RWA12340.1"/>
    <property type="molecule type" value="Genomic_DNA"/>
</dbReference>
<keyword evidence="5" id="KW-1185">Reference proteome</keyword>
<feature type="compositionally biased region" description="Basic residues" evidence="3">
    <location>
        <begin position="170"/>
        <end position="182"/>
    </location>
</feature>
<comment type="caution">
    <text evidence="4">The sequence shown here is derived from an EMBL/GenBank/DDBJ whole genome shotgun (WGS) entry which is preliminary data.</text>
</comment>
<evidence type="ECO:0000256" key="1">
    <source>
        <dbReference type="ARBA" id="ARBA00022980"/>
    </source>
</evidence>
<proteinExistence type="predicted"/>
<dbReference type="GO" id="GO:1990904">
    <property type="term" value="C:ribonucleoprotein complex"/>
    <property type="evidence" value="ECO:0007669"/>
    <property type="project" value="UniProtKB-KW"/>
</dbReference>
<accession>A0A439DD55</accession>
<dbReference type="Proteomes" id="UP000286045">
    <property type="component" value="Unassembled WGS sequence"/>
</dbReference>
<feature type="region of interest" description="Disordered" evidence="3">
    <location>
        <begin position="161"/>
        <end position="198"/>
    </location>
</feature>
<gene>
    <name evidence="4" type="ORF">EKO27_g2789</name>
</gene>
<evidence type="ECO:0000256" key="2">
    <source>
        <dbReference type="ARBA" id="ARBA00023274"/>
    </source>
</evidence>
<evidence type="ECO:0008006" key="6">
    <source>
        <dbReference type="Google" id="ProtNLM"/>
    </source>
</evidence>
<dbReference type="GO" id="GO:0003735">
    <property type="term" value="F:structural constituent of ribosome"/>
    <property type="evidence" value="ECO:0007669"/>
    <property type="project" value="InterPro"/>
</dbReference>
<dbReference type="Gene3D" id="3.30.70.3370">
    <property type="match status" value="1"/>
</dbReference>
<dbReference type="InterPro" id="IPR001976">
    <property type="entry name" value="Ribosomal_eS24"/>
</dbReference>
<dbReference type="SUPFAM" id="SSF54189">
    <property type="entry name" value="Ribosomal proteins S24e, L23 and L15e"/>
    <property type="match status" value="1"/>
</dbReference>
<protein>
    <recommendedName>
        <fullName evidence="6">40S ribosomal protein S24</fullName>
    </recommendedName>
</protein>
<evidence type="ECO:0000313" key="4">
    <source>
        <dbReference type="EMBL" id="RWA12340.1"/>
    </source>
</evidence>
<organism evidence="4 5">
    <name type="scientific">Xylaria grammica</name>
    <dbReference type="NCBI Taxonomy" id="363999"/>
    <lineage>
        <taxon>Eukaryota</taxon>
        <taxon>Fungi</taxon>
        <taxon>Dikarya</taxon>
        <taxon>Ascomycota</taxon>
        <taxon>Pezizomycotina</taxon>
        <taxon>Sordariomycetes</taxon>
        <taxon>Xylariomycetidae</taxon>
        <taxon>Xylariales</taxon>
        <taxon>Xylariaceae</taxon>
        <taxon>Xylaria</taxon>
    </lineage>
</organism>
<keyword evidence="2" id="KW-0687">Ribonucleoprotein</keyword>
<dbReference type="GO" id="GO:0006412">
    <property type="term" value="P:translation"/>
    <property type="evidence" value="ECO:0007669"/>
    <property type="project" value="InterPro"/>
</dbReference>
<evidence type="ECO:0000313" key="5">
    <source>
        <dbReference type="Proteomes" id="UP000286045"/>
    </source>
</evidence>
<dbReference type="InterPro" id="IPR053709">
    <property type="entry name" value="eRP_eS24_sf"/>
</dbReference>
<dbReference type="Pfam" id="PF01282">
    <property type="entry name" value="Ribosomal_S24e"/>
    <property type="match status" value="1"/>
</dbReference>
<dbReference type="PANTHER" id="PTHR10496">
    <property type="entry name" value="40S RIBOSOMAL PROTEIN S24"/>
    <property type="match status" value="1"/>
</dbReference>
<dbReference type="STRING" id="363999.A0A439DD55"/>
<feature type="region of interest" description="Disordered" evidence="3">
    <location>
        <begin position="39"/>
        <end position="66"/>
    </location>
</feature>
<keyword evidence="1" id="KW-0689">Ribosomal protein</keyword>
<dbReference type="InterPro" id="IPR012678">
    <property type="entry name" value="Ribosomal_uL23/eL15/eS24_sf"/>
</dbReference>
<evidence type="ECO:0000256" key="3">
    <source>
        <dbReference type="SAM" id="MobiDB-lite"/>
    </source>
</evidence>
<name>A0A439DD55_9PEZI</name>
<sequence length="198" mass="21812">MADSVTLRTRKFQRNPLLARVRNPSLAVLLPFFGDVSSPDDPFETSSGSSSDGDGDGDDNHRATEPEFCAPRSVKQLFVSPYTLPNVISSDIIHPDQAGISKANLQQKLATLYKAAPEQVSVFGLRTAYGGGKTTAFACIYDSVEARKKFDAKHRLVRAGLATKPERASRQQRKQRKNRMKTLRGTEKTKGKKAKKDS</sequence>
<dbReference type="GO" id="GO:0005840">
    <property type="term" value="C:ribosome"/>
    <property type="evidence" value="ECO:0007669"/>
    <property type="project" value="UniProtKB-KW"/>
</dbReference>